<dbReference type="GO" id="GO:0008033">
    <property type="term" value="P:tRNA processing"/>
    <property type="evidence" value="ECO:0007669"/>
    <property type="project" value="UniProtKB-KW"/>
</dbReference>
<evidence type="ECO:0000256" key="5">
    <source>
        <dbReference type="ARBA" id="ARBA00022679"/>
    </source>
</evidence>
<dbReference type="Gene3D" id="3.90.870.10">
    <property type="entry name" value="DHBP synthase"/>
    <property type="match status" value="1"/>
</dbReference>
<dbReference type="GO" id="GO:0005737">
    <property type="term" value="C:cytoplasm"/>
    <property type="evidence" value="ECO:0007669"/>
    <property type="project" value="UniProtKB-SubCell"/>
</dbReference>
<dbReference type="PANTHER" id="PTHR17490">
    <property type="entry name" value="SUA5"/>
    <property type="match status" value="1"/>
</dbReference>
<keyword evidence="8" id="KW-0547">Nucleotide-binding</keyword>
<comment type="similarity">
    <text evidence="2">Belongs to the SUA5 family.</text>
</comment>
<protein>
    <recommendedName>
        <fullName evidence="10">L-threonylcarbamoyladenylate synthase</fullName>
        <ecNumber evidence="3">2.7.7.87</ecNumber>
    </recommendedName>
    <alternativeName>
        <fullName evidence="10">L-threonylcarbamoyladenylate synthase</fullName>
    </alternativeName>
</protein>
<dbReference type="PIRSF" id="PIRSF004930">
    <property type="entry name" value="Tln_factor_SUA5"/>
    <property type="match status" value="1"/>
</dbReference>
<dbReference type="AlphaFoldDB" id="A0A382ECV3"/>
<comment type="catalytic activity">
    <reaction evidence="11">
        <text>L-threonine + hydrogencarbonate + ATP = L-threonylcarbamoyladenylate + diphosphate + H2O</text>
        <dbReference type="Rhea" id="RHEA:36407"/>
        <dbReference type="ChEBI" id="CHEBI:15377"/>
        <dbReference type="ChEBI" id="CHEBI:17544"/>
        <dbReference type="ChEBI" id="CHEBI:30616"/>
        <dbReference type="ChEBI" id="CHEBI:33019"/>
        <dbReference type="ChEBI" id="CHEBI:57926"/>
        <dbReference type="ChEBI" id="CHEBI:73682"/>
        <dbReference type="EC" id="2.7.7.87"/>
    </reaction>
</comment>
<dbReference type="GO" id="GO:0006450">
    <property type="term" value="P:regulation of translational fidelity"/>
    <property type="evidence" value="ECO:0007669"/>
    <property type="project" value="TreeGrafter"/>
</dbReference>
<evidence type="ECO:0000256" key="11">
    <source>
        <dbReference type="ARBA" id="ARBA00048366"/>
    </source>
</evidence>
<evidence type="ECO:0000256" key="8">
    <source>
        <dbReference type="ARBA" id="ARBA00022741"/>
    </source>
</evidence>
<evidence type="ECO:0000256" key="9">
    <source>
        <dbReference type="ARBA" id="ARBA00022840"/>
    </source>
</evidence>
<accession>A0A382ECV3</accession>
<dbReference type="InterPro" id="IPR017945">
    <property type="entry name" value="DHBP_synth_RibB-like_a/b_dom"/>
</dbReference>
<proteinExistence type="inferred from homology"/>
<gene>
    <name evidence="13" type="ORF">METZ01_LOCUS201460</name>
</gene>
<dbReference type="GO" id="GO:0005524">
    <property type="term" value="F:ATP binding"/>
    <property type="evidence" value="ECO:0007669"/>
    <property type="project" value="UniProtKB-KW"/>
</dbReference>
<dbReference type="GO" id="GO:0000049">
    <property type="term" value="F:tRNA binding"/>
    <property type="evidence" value="ECO:0007669"/>
    <property type="project" value="TreeGrafter"/>
</dbReference>
<feature type="domain" description="YrdC-like" evidence="12">
    <location>
        <begin position="13"/>
        <end position="199"/>
    </location>
</feature>
<dbReference type="PROSITE" id="PS51163">
    <property type="entry name" value="YRDC"/>
    <property type="match status" value="1"/>
</dbReference>
<feature type="non-terminal residue" evidence="13">
    <location>
        <position position="247"/>
    </location>
</feature>
<reference evidence="13" key="1">
    <citation type="submission" date="2018-05" db="EMBL/GenBank/DDBJ databases">
        <authorList>
            <person name="Lanie J.A."/>
            <person name="Ng W.-L."/>
            <person name="Kazmierczak K.M."/>
            <person name="Andrzejewski T.M."/>
            <person name="Davidsen T.M."/>
            <person name="Wayne K.J."/>
            <person name="Tettelin H."/>
            <person name="Glass J.I."/>
            <person name="Rusch D."/>
            <person name="Podicherti R."/>
            <person name="Tsui H.-C.T."/>
            <person name="Winkler M.E."/>
        </authorList>
    </citation>
    <scope>NUCLEOTIDE SEQUENCE</scope>
</reference>
<dbReference type="EC" id="2.7.7.87" evidence="3"/>
<keyword evidence="6" id="KW-0819">tRNA processing</keyword>
<dbReference type="NCBIfam" id="TIGR00057">
    <property type="entry name" value="L-threonylcarbamoyladenylate synthase"/>
    <property type="match status" value="1"/>
</dbReference>
<sequence length="247" mass="27604">MKNIYLNIYKPNSINLKKAKKNVESNNIIGLPTETVYGLAGNAYSDKSVKKIFDLKRRPAINPLIVHFKNLTNLKKDAICNDSFIKLYKVLCPGPITFILKKNTKSKISKIATAGKQTIAVRIPKHKTARKFLKMLNFPLAAPSANISSKLSPTCANDVVDEFGSKIKFILDGGQCKIGLESTIIDLTNKPTILRQGIITIEEIHKILKKKIIVDKKPKTIKTPGQLKLHYSPGIPILMNKKYPKKD</sequence>
<dbReference type="InterPro" id="IPR050156">
    <property type="entry name" value="TC-AMP_synthase_SUA5"/>
</dbReference>
<keyword evidence="5" id="KW-0808">Transferase</keyword>
<name>A0A382ECV3_9ZZZZ</name>
<evidence type="ECO:0000313" key="13">
    <source>
        <dbReference type="EMBL" id="SVB48606.1"/>
    </source>
</evidence>
<dbReference type="Pfam" id="PF03481">
    <property type="entry name" value="Sua5_C"/>
    <property type="match status" value="1"/>
</dbReference>
<keyword evidence="9" id="KW-0067">ATP-binding</keyword>
<comment type="subcellular location">
    <subcellularLocation>
        <location evidence="1">Cytoplasm</location>
    </subcellularLocation>
</comment>
<dbReference type="Pfam" id="PF01300">
    <property type="entry name" value="Sua5_yciO_yrdC"/>
    <property type="match status" value="1"/>
</dbReference>
<dbReference type="GO" id="GO:0003725">
    <property type="term" value="F:double-stranded RNA binding"/>
    <property type="evidence" value="ECO:0007669"/>
    <property type="project" value="InterPro"/>
</dbReference>
<keyword evidence="4" id="KW-0963">Cytoplasm</keyword>
<dbReference type="InterPro" id="IPR010923">
    <property type="entry name" value="T(6)A37_SUA5"/>
</dbReference>
<organism evidence="13">
    <name type="scientific">marine metagenome</name>
    <dbReference type="NCBI Taxonomy" id="408172"/>
    <lineage>
        <taxon>unclassified sequences</taxon>
        <taxon>metagenomes</taxon>
        <taxon>ecological metagenomes</taxon>
    </lineage>
</organism>
<dbReference type="InterPro" id="IPR006070">
    <property type="entry name" value="Sua5-like_dom"/>
</dbReference>
<evidence type="ECO:0000256" key="1">
    <source>
        <dbReference type="ARBA" id="ARBA00004496"/>
    </source>
</evidence>
<dbReference type="PANTHER" id="PTHR17490:SF16">
    <property type="entry name" value="THREONYLCARBAMOYL-AMP SYNTHASE"/>
    <property type="match status" value="1"/>
</dbReference>
<evidence type="ECO:0000256" key="10">
    <source>
        <dbReference type="ARBA" id="ARBA00029774"/>
    </source>
</evidence>
<dbReference type="EMBL" id="UINC01043907">
    <property type="protein sequence ID" value="SVB48606.1"/>
    <property type="molecule type" value="Genomic_DNA"/>
</dbReference>
<dbReference type="InterPro" id="IPR005145">
    <property type="entry name" value="Sua5_C"/>
</dbReference>
<evidence type="ECO:0000256" key="6">
    <source>
        <dbReference type="ARBA" id="ARBA00022694"/>
    </source>
</evidence>
<evidence type="ECO:0000259" key="12">
    <source>
        <dbReference type="PROSITE" id="PS51163"/>
    </source>
</evidence>
<keyword evidence="7" id="KW-0548">Nucleotidyltransferase</keyword>
<evidence type="ECO:0000256" key="4">
    <source>
        <dbReference type="ARBA" id="ARBA00022490"/>
    </source>
</evidence>
<evidence type="ECO:0000256" key="2">
    <source>
        <dbReference type="ARBA" id="ARBA00007663"/>
    </source>
</evidence>
<evidence type="ECO:0000256" key="7">
    <source>
        <dbReference type="ARBA" id="ARBA00022695"/>
    </source>
</evidence>
<dbReference type="GO" id="GO:0061710">
    <property type="term" value="F:L-threonylcarbamoyladenylate synthase"/>
    <property type="evidence" value="ECO:0007669"/>
    <property type="project" value="UniProtKB-EC"/>
</dbReference>
<dbReference type="SUPFAM" id="SSF55821">
    <property type="entry name" value="YrdC/RibB"/>
    <property type="match status" value="1"/>
</dbReference>
<evidence type="ECO:0000256" key="3">
    <source>
        <dbReference type="ARBA" id="ARBA00012584"/>
    </source>
</evidence>